<dbReference type="InterPro" id="IPR000182">
    <property type="entry name" value="GNAT_dom"/>
</dbReference>
<dbReference type="PROSITE" id="PS51186">
    <property type="entry name" value="GNAT"/>
    <property type="match status" value="2"/>
</dbReference>
<dbReference type="Gene3D" id="3.40.630.30">
    <property type="match status" value="2"/>
</dbReference>
<keyword evidence="6" id="KW-1185">Reference proteome</keyword>
<dbReference type="SUPFAM" id="SSF55729">
    <property type="entry name" value="Acyl-CoA N-acyltransferases (Nat)"/>
    <property type="match status" value="2"/>
</dbReference>
<evidence type="ECO:0000259" key="4">
    <source>
        <dbReference type="PROSITE" id="PS51186"/>
    </source>
</evidence>
<dbReference type="InterPro" id="IPR016181">
    <property type="entry name" value="Acyl_CoA_acyltransferase"/>
</dbReference>
<reference evidence="5 6" key="1">
    <citation type="submission" date="2020-03" db="EMBL/GenBank/DDBJ databases">
        <title>Draft genome of Streptomyces sp. ventii, isolated from the Axial Seamount in the Pacific Ocean, and resequencing of the two type strains Streptomyces lonarensis strain NCL 716 and Streptomyces bohaiensis strain 11A07.</title>
        <authorList>
            <person name="Loughran R.M."/>
            <person name="Pfannmuller K.M."/>
            <person name="Wasson B.J."/>
            <person name="Deadmond M.C."/>
            <person name="Paddock B.E."/>
            <person name="Koyack M.J."/>
            <person name="Gallegos D.A."/>
            <person name="Mitchell E.A."/>
            <person name="Ushijima B."/>
            <person name="Saw J.H."/>
            <person name="Mcphail K.L."/>
            <person name="Videau P."/>
        </authorList>
    </citation>
    <scope>NUCLEOTIDE SEQUENCE [LARGE SCALE GENOMIC DNA]</scope>
    <source>
        <strain evidence="6">5675061</strain>
    </source>
</reference>
<organism evidence="5 6">
    <name type="scientific">Streptomyces spiramenti</name>
    <dbReference type="NCBI Taxonomy" id="2720606"/>
    <lineage>
        <taxon>Bacteria</taxon>
        <taxon>Bacillati</taxon>
        <taxon>Actinomycetota</taxon>
        <taxon>Actinomycetes</taxon>
        <taxon>Kitasatosporales</taxon>
        <taxon>Streptomycetaceae</taxon>
        <taxon>Streptomyces</taxon>
    </lineage>
</organism>
<accession>A0ABX1AG64</accession>
<keyword evidence="1" id="KW-0808">Transferase</keyword>
<keyword evidence="2" id="KW-0012">Acyltransferase</keyword>
<name>A0ABX1AG64_9ACTN</name>
<dbReference type="RefSeq" id="WP_167931482.1">
    <property type="nucleotide sequence ID" value="NZ_JAAVJB010000005.1"/>
</dbReference>
<evidence type="ECO:0000313" key="6">
    <source>
        <dbReference type="Proteomes" id="UP000746503"/>
    </source>
</evidence>
<feature type="region of interest" description="Disordered" evidence="3">
    <location>
        <begin position="1"/>
        <end position="20"/>
    </location>
</feature>
<evidence type="ECO:0000256" key="2">
    <source>
        <dbReference type="ARBA" id="ARBA00023315"/>
    </source>
</evidence>
<protein>
    <submittedName>
        <fullName evidence="5">GNAT family N-acetyltransferase</fullName>
    </submittedName>
</protein>
<dbReference type="PANTHER" id="PTHR43072:SF23">
    <property type="entry name" value="UPF0039 PROTEIN C11D3.02C"/>
    <property type="match status" value="1"/>
</dbReference>
<comment type="caution">
    <text evidence="5">The sequence shown here is derived from an EMBL/GenBank/DDBJ whole genome shotgun (WGS) entry which is preliminary data.</text>
</comment>
<dbReference type="PANTHER" id="PTHR43072">
    <property type="entry name" value="N-ACETYLTRANSFERASE"/>
    <property type="match status" value="1"/>
</dbReference>
<dbReference type="CDD" id="cd04301">
    <property type="entry name" value="NAT_SF"/>
    <property type="match status" value="2"/>
</dbReference>
<feature type="domain" description="N-acetyltransferase" evidence="4">
    <location>
        <begin position="1"/>
        <end position="133"/>
    </location>
</feature>
<evidence type="ECO:0000256" key="1">
    <source>
        <dbReference type="ARBA" id="ARBA00022679"/>
    </source>
</evidence>
<dbReference type="EMBL" id="JAAVJB010000005">
    <property type="protein sequence ID" value="NJP64951.1"/>
    <property type="molecule type" value="Genomic_DNA"/>
</dbReference>
<evidence type="ECO:0000256" key="3">
    <source>
        <dbReference type="SAM" id="MobiDB-lite"/>
    </source>
</evidence>
<feature type="domain" description="N-acetyltransferase" evidence="4">
    <location>
        <begin position="130"/>
        <end position="283"/>
    </location>
</feature>
<proteinExistence type="predicted"/>
<dbReference type="Pfam" id="PF00583">
    <property type="entry name" value="Acetyltransf_1"/>
    <property type="match status" value="2"/>
</dbReference>
<evidence type="ECO:0000313" key="5">
    <source>
        <dbReference type="EMBL" id="NJP64951.1"/>
    </source>
</evidence>
<dbReference type="Proteomes" id="UP000746503">
    <property type="component" value="Unassembled WGS sequence"/>
</dbReference>
<sequence length="283" mass="29948">MTTTLRPIGPEERDAAGVRSRRYTISVNGRPAGRLHLAADPAGPEAGTIGRIHELVVDPADRRRGRGTVAALAAEEVLRGWGCGTLEVRLDAGAEAASGLAEQLGLVERSRNMVKEVAPGATAPDLPEGAELREMTAAEYPDWLAAEREDFVRAWTDRGVPAAAAARRADGAYTRLLAEGPVTPGTVLRVLEIGGDRAGALWVRNGGELPDGADSYVYSVHVSEGRRGQGLGRALMVEAERVCAAAGLSLLGLHVFADNTPARRLYDSLGYRTVAVNTVKRIG</sequence>
<gene>
    <name evidence="5" type="ORF">HCJ92_01290</name>
</gene>